<evidence type="ECO:0008006" key="3">
    <source>
        <dbReference type="Google" id="ProtNLM"/>
    </source>
</evidence>
<reference evidence="1 2" key="1">
    <citation type="submission" date="2014-09" db="EMBL/GenBank/DDBJ databases">
        <title>Genome sequencing and annotation of Bacillus Okhensis strain Kh10-101T.</title>
        <authorList>
            <person name="Prakash J.S."/>
        </authorList>
    </citation>
    <scope>NUCLEOTIDE SEQUENCE [LARGE SCALE GENOMIC DNA]</scope>
    <source>
        <strain evidence="2">Kh10-101T</strain>
    </source>
</reference>
<comment type="caution">
    <text evidence="1">The sequence shown here is derived from an EMBL/GenBank/DDBJ whole genome shotgun (WGS) entry which is preliminary data.</text>
</comment>
<organism evidence="1 2">
    <name type="scientific">Halalkalibacter okhensis</name>
    <dbReference type="NCBI Taxonomy" id="333138"/>
    <lineage>
        <taxon>Bacteria</taxon>
        <taxon>Bacillati</taxon>
        <taxon>Bacillota</taxon>
        <taxon>Bacilli</taxon>
        <taxon>Bacillales</taxon>
        <taxon>Bacillaceae</taxon>
        <taxon>Halalkalibacter</taxon>
    </lineage>
</organism>
<dbReference type="eggNOG" id="ENOG50348XI">
    <property type="taxonomic scope" value="Bacteria"/>
</dbReference>
<proteinExistence type="predicted"/>
<protein>
    <recommendedName>
        <fullName evidence="3">DUF3221 domain-containing protein</fullName>
    </recommendedName>
</protein>
<dbReference type="OrthoDB" id="2880456at2"/>
<evidence type="ECO:0000313" key="2">
    <source>
        <dbReference type="Proteomes" id="UP000030832"/>
    </source>
</evidence>
<dbReference type="Proteomes" id="UP000030832">
    <property type="component" value="Unassembled WGS sequence"/>
</dbReference>
<evidence type="ECO:0000313" key="1">
    <source>
        <dbReference type="EMBL" id="KHF38905.1"/>
    </source>
</evidence>
<sequence>MHIIKNVLVIVTLLTVTLLGACGINEEKNKEIGEVEFNSVGGIMLAGEELPEVVGVIKSIESLEEVIIYVDGQEVSYRLSDEAKSQITAKELESGDEVIFTTYSIGDDKATIDTFIKK</sequence>
<name>A0A0B0ICB4_9BACI</name>
<dbReference type="PROSITE" id="PS51257">
    <property type="entry name" value="PROKAR_LIPOPROTEIN"/>
    <property type="match status" value="1"/>
</dbReference>
<keyword evidence="2" id="KW-1185">Reference proteome</keyword>
<accession>A0A0B0ICB4</accession>
<gene>
    <name evidence="1" type="ORF">LQ50_18410</name>
</gene>
<dbReference type="EMBL" id="JRJU01000027">
    <property type="protein sequence ID" value="KHF38905.1"/>
    <property type="molecule type" value="Genomic_DNA"/>
</dbReference>
<dbReference type="AlphaFoldDB" id="A0A0B0ICB4"/>
<dbReference type="RefSeq" id="WP_034631656.1">
    <property type="nucleotide sequence ID" value="NZ_JRJU01000027.1"/>
</dbReference>